<protein>
    <recommendedName>
        <fullName evidence="4">DUF304 domain-containing protein</fullName>
    </recommendedName>
</protein>
<comment type="caution">
    <text evidence="2">The sequence shown here is derived from an EMBL/GenBank/DDBJ whole genome shotgun (WGS) entry which is preliminary data.</text>
</comment>
<evidence type="ECO:0000313" key="3">
    <source>
        <dbReference type="Proteomes" id="UP000286716"/>
    </source>
</evidence>
<dbReference type="Proteomes" id="UP000286716">
    <property type="component" value="Unassembled WGS sequence"/>
</dbReference>
<proteinExistence type="predicted"/>
<keyword evidence="1" id="KW-0812">Transmembrane</keyword>
<dbReference type="EMBL" id="QHHU01000003">
    <property type="protein sequence ID" value="RSM49488.1"/>
    <property type="molecule type" value="Genomic_DNA"/>
</dbReference>
<keyword evidence="3" id="KW-1185">Reference proteome</keyword>
<organism evidence="2 3">
    <name type="scientific">Amycolatopsis balhimycina DSM 5908</name>
    <dbReference type="NCBI Taxonomy" id="1081091"/>
    <lineage>
        <taxon>Bacteria</taxon>
        <taxon>Bacillati</taxon>
        <taxon>Actinomycetota</taxon>
        <taxon>Actinomycetes</taxon>
        <taxon>Pseudonocardiales</taxon>
        <taxon>Pseudonocardiaceae</taxon>
        <taxon>Amycolatopsis</taxon>
    </lineage>
</organism>
<name>A0A428X2D4_AMYBA</name>
<evidence type="ECO:0000313" key="2">
    <source>
        <dbReference type="EMBL" id="RSM49488.1"/>
    </source>
</evidence>
<gene>
    <name evidence="2" type="ORF">DMA12_03410</name>
</gene>
<keyword evidence="1" id="KW-0472">Membrane</keyword>
<evidence type="ECO:0008006" key="4">
    <source>
        <dbReference type="Google" id="ProtNLM"/>
    </source>
</evidence>
<dbReference type="OrthoDB" id="199424at2"/>
<keyword evidence="1" id="KW-1133">Transmembrane helix</keyword>
<feature type="transmembrane region" description="Helical" evidence="1">
    <location>
        <begin position="56"/>
        <end position="75"/>
    </location>
</feature>
<accession>A0A428X2D4</accession>
<reference evidence="2 3" key="1">
    <citation type="submission" date="2018-05" db="EMBL/GenBank/DDBJ databases">
        <title>Evolution of GPA BGCs.</title>
        <authorList>
            <person name="Waglechner N."/>
            <person name="Wright G.D."/>
        </authorList>
    </citation>
    <scope>NUCLEOTIDE SEQUENCE [LARGE SCALE GENOMIC DNA]</scope>
    <source>
        <strain evidence="2 3">DSM 5908</strain>
    </source>
</reference>
<evidence type="ECO:0000256" key="1">
    <source>
        <dbReference type="SAM" id="Phobius"/>
    </source>
</evidence>
<dbReference type="RefSeq" id="WP_020640969.1">
    <property type="nucleotide sequence ID" value="NZ_QHHU01000003.1"/>
</dbReference>
<sequence>MDLSADGQLPGERLLWWGRPQRLTLTLLDWGQFAIGLLWGIATIVIPVARHDPLSFLAWVVGVGGLASLWGAVAARVRARRSVAYLVTDRRIVLADRFSGRTRASAYLGTLPPPFARIRQDGSGTIVFRSSSRFGLMPARSSVPLLVSGLVAVPEAGRVRDLIAWAQAGQA</sequence>
<dbReference type="AlphaFoldDB" id="A0A428X2D4"/>
<feature type="transmembrane region" description="Helical" evidence="1">
    <location>
        <begin position="27"/>
        <end position="50"/>
    </location>
</feature>